<evidence type="ECO:0000313" key="1">
    <source>
        <dbReference type="EMBL" id="MBK6088592.1"/>
    </source>
</evidence>
<dbReference type="RefSeq" id="WP_201427485.1">
    <property type="nucleotide sequence ID" value="NZ_JAEQMG010000068.1"/>
</dbReference>
<keyword evidence="2" id="KW-1185">Reference proteome</keyword>
<dbReference type="InterPro" id="IPR000150">
    <property type="entry name" value="Cof"/>
</dbReference>
<proteinExistence type="predicted"/>
<comment type="caution">
    <text evidence="1">The sequence shown here is derived from an EMBL/GenBank/DDBJ whole genome shotgun (WGS) entry which is preliminary data.</text>
</comment>
<dbReference type="InterPro" id="IPR023214">
    <property type="entry name" value="HAD_sf"/>
</dbReference>
<dbReference type="Gene3D" id="3.40.50.1000">
    <property type="entry name" value="HAD superfamily/HAD-like"/>
    <property type="match status" value="1"/>
</dbReference>
<dbReference type="PANTHER" id="PTHR10000:SF8">
    <property type="entry name" value="HAD SUPERFAMILY HYDROLASE-LIKE, TYPE 3"/>
    <property type="match status" value="1"/>
</dbReference>
<dbReference type="InterPro" id="IPR006379">
    <property type="entry name" value="HAD-SF_hydro_IIB"/>
</dbReference>
<dbReference type="InterPro" id="IPR036412">
    <property type="entry name" value="HAD-like_sf"/>
</dbReference>
<gene>
    <name evidence="1" type="ORF">JKK62_07990</name>
</gene>
<dbReference type="EMBL" id="JAEQMG010000068">
    <property type="protein sequence ID" value="MBK6088592.1"/>
    <property type="molecule type" value="Genomic_DNA"/>
</dbReference>
<dbReference type="AlphaFoldDB" id="A0A934TZK2"/>
<dbReference type="SFLD" id="SFLDS00003">
    <property type="entry name" value="Haloacid_Dehalogenase"/>
    <property type="match status" value="1"/>
</dbReference>
<dbReference type="NCBIfam" id="TIGR00099">
    <property type="entry name" value="Cof-subfamily"/>
    <property type="match status" value="1"/>
</dbReference>
<dbReference type="GO" id="GO:0000287">
    <property type="term" value="F:magnesium ion binding"/>
    <property type="evidence" value="ECO:0007669"/>
    <property type="project" value="TreeGrafter"/>
</dbReference>
<name>A0A934TZK2_9FIRM</name>
<dbReference type="Pfam" id="PF08282">
    <property type="entry name" value="Hydrolase_3"/>
    <property type="match status" value="1"/>
</dbReference>
<sequence>MDYKLIAVDVDGTLTNSRKEITPRTRYALLEAQKQGKRVVIASGRQPMGVYPIARDLMLDRYNGYILSYNGGKIISCATDETVATKLFPREYLADIVSVLNDYNVTINTFDDKKIFSNSKVNDYTYIEQEVTHAEMIVCADFVAEVKFPFNKLLLAGEPLELDACQELLRKRYDGLLDIYKSAPYFLEIMPFGVSKGSMLPVLLDKLGVSREELIAFGDNYNDMTMIGYAGMGVAMGNAEPEVKKIANYVCETNDEDGVAKTIEQMILSKA</sequence>
<organism evidence="1 2">
    <name type="scientific">Ruminococcus difficilis</name>
    <dbReference type="NCBI Taxonomy" id="2763069"/>
    <lineage>
        <taxon>Bacteria</taxon>
        <taxon>Bacillati</taxon>
        <taxon>Bacillota</taxon>
        <taxon>Clostridia</taxon>
        <taxon>Eubacteriales</taxon>
        <taxon>Oscillospiraceae</taxon>
        <taxon>Ruminococcus</taxon>
    </lineage>
</organism>
<accession>A0A934TZK2</accession>
<dbReference type="PANTHER" id="PTHR10000">
    <property type="entry name" value="PHOSPHOSERINE PHOSPHATASE"/>
    <property type="match status" value="1"/>
</dbReference>
<reference evidence="1" key="1">
    <citation type="submission" date="2021-01" db="EMBL/GenBank/DDBJ databases">
        <title>Genome public.</title>
        <authorList>
            <person name="Liu C."/>
            <person name="Sun Q."/>
        </authorList>
    </citation>
    <scope>NUCLEOTIDE SEQUENCE</scope>
    <source>
        <strain evidence="1">M6</strain>
    </source>
</reference>
<dbReference type="NCBIfam" id="TIGR01484">
    <property type="entry name" value="HAD-SF-IIB"/>
    <property type="match status" value="1"/>
</dbReference>
<dbReference type="SUPFAM" id="SSF56784">
    <property type="entry name" value="HAD-like"/>
    <property type="match status" value="1"/>
</dbReference>
<dbReference type="Proteomes" id="UP000633365">
    <property type="component" value="Unassembled WGS sequence"/>
</dbReference>
<dbReference type="CDD" id="cd07516">
    <property type="entry name" value="HAD_Pase"/>
    <property type="match status" value="1"/>
</dbReference>
<dbReference type="GO" id="GO:0016791">
    <property type="term" value="F:phosphatase activity"/>
    <property type="evidence" value="ECO:0007669"/>
    <property type="project" value="TreeGrafter"/>
</dbReference>
<dbReference type="GO" id="GO:0005829">
    <property type="term" value="C:cytosol"/>
    <property type="evidence" value="ECO:0007669"/>
    <property type="project" value="TreeGrafter"/>
</dbReference>
<dbReference type="PROSITE" id="PS01229">
    <property type="entry name" value="COF_2"/>
    <property type="match status" value="1"/>
</dbReference>
<dbReference type="Gene3D" id="3.30.1240.10">
    <property type="match status" value="1"/>
</dbReference>
<protein>
    <submittedName>
        <fullName evidence="1">HAD family phosphatase</fullName>
    </submittedName>
</protein>
<evidence type="ECO:0000313" key="2">
    <source>
        <dbReference type="Proteomes" id="UP000633365"/>
    </source>
</evidence>
<dbReference type="SFLD" id="SFLDG01140">
    <property type="entry name" value="C2.B:_Phosphomannomutase_and_P"/>
    <property type="match status" value="1"/>
</dbReference>
<dbReference type="SFLD" id="SFLDG01144">
    <property type="entry name" value="C2.B.4:_PGP_Like"/>
    <property type="match status" value="1"/>
</dbReference>